<feature type="transmembrane region" description="Helical" evidence="11">
    <location>
        <begin position="20"/>
        <end position="40"/>
    </location>
</feature>
<comment type="similarity">
    <text evidence="2 10">Belongs to the ABC-4 integral membrane protein family. FtsX subfamily.</text>
</comment>
<dbReference type="PANTHER" id="PTHR47755">
    <property type="entry name" value="CELL DIVISION PROTEIN FTSX"/>
    <property type="match status" value="1"/>
</dbReference>
<comment type="subcellular location">
    <subcellularLocation>
        <location evidence="1">Cell membrane</location>
        <topology evidence="1">Multi-pass membrane protein</topology>
    </subcellularLocation>
</comment>
<protein>
    <recommendedName>
        <fullName evidence="3 10">Cell division protein FtsX</fullName>
    </recommendedName>
</protein>
<dbReference type="AlphaFoldDB" id="A0A7V3E722"/>
<dbReference type="EMBL" id="DSUJ01000008">
    <property type="protein sequence ID" value="HFI90843.1"/>
    <property type="molecule type" value="Genomic_DNA"/>
</dbReference>
<evidence type="ECO:0000256" key="7">
    <source>
        <dbReference type="ARBA" id="ARBA00022989"/>
    </source>
</evidence>
<dbReference type="PANTHER" id="PTHR47755:SF1">
    <property type="entry name" value="CELL DIVISION PROTEIN FTSX"/>
    <property type="match status" value="1"/>
</dbReference>
<feature type="transmembrane region" description="Helical" evidence="11">
    <location>
        <begin position="216"/>
        <end position="242"/>
    </location>
</feature>
<dbReference type="InterPro" id="IPR040690">
    <property type="entry name" value="FtsX_ECD"/>
</dbReference>
<dbReference type="Pfam" id="PF02687">
    <property type="entry name" value="FtsX"/>
    <property type="match status" value="1"/>
</dbReference>
<keyword evidence="6 11" id="KW-0812">Transmembrane</keyword>
<evidence type="ECO:0000256" key="2">
    <source>
        <dbReference type="ARBA" id="ARBA00007379"/>
    </source>
</evidence>
<feature type="transmembrane region" description="Helical" evidence="11">
    <location>
        <begin position="254"/>
        <end position="280"/>
    </location>
</feature>
<keyword evidence="9 10" id="KW-0131">Cell cycle</keyword>
<accession>A0A7V3E722</accession>
<evidence type="ECO:0000256" key="1">
    <source>
        <dbReference type="ARBA" id="ARBA00004651"/>
    </source>
</evidence>
<evidence type="ECO:0000256" key="6">
    <source>
        <dbReference type="ARBA" id="ARBA00022692"/>
    </source>
</evidence>
<name>A0A7V3E722_9BACT</name>
<evidence type="ECO:0000259" key="12">
    <source>
        <dbReference type="Pfam" id="PF02687"/>
    </source>
</evidence>
<feature type="domain" description="FtsX extracellular" evidence="13">
    <location>
        <begin position="55"/>
        <end position="148"/>
    </location>
</feature>
<comment type="caution">
    <text evidence="14">The sequence shown here is derived from an EMBL/GenBank/DDBJ whole genome shotgun (WGS) entry which is preliminary data.</text>
</comment>
<evidence type="ECO:0000259" key="13">
    <source>
        <dbReference type="Pfam" id="PF18075"/>
    </source>
</evidence>
<evidence type="ECO:0000256" key="3">
    <source>
        <dbReference type="ARBA" id="ARBA00021907"/>
    </source>
</evidence>
<dbReference type="GO" id="GO:0005886">
    <property type="term" value="C:plasma membrane"/>
    <property type="evidence" value="ECO:0007669"/>
    <property type="project" value="UniProtKB-SubCell"/>
</dbReference>
<evidence type="ECO:0000256" key="10">
    <source>
        <dbReference type="PIRNR" id="PIRNR003097"/>
    </source>
</evidence>
<evidence type="ECO:0000256" key="5">
    <source>
        <dbReference type="ARBA" id="ARBA00022618"/>
    </source>
</evidence>
<feature type="domain" description="ABC3 transporter permease C-terminal" evidence="12">
    <location>
        <begin position="171"/>
        <end position="284"/>
    </location>
</feature>
<evidence type="ECO:0000313" key="14">
    <source>
        <dbReference type="EMBL" id="HFI90843.1"/>
    </source>
</evidence>
<dbReference type="Gene3D" id="3.30.70.3040">
    <property type="match status" value="1"/>
</dbReference>
<dbReference type="InterPro" id="IPR004513">
    <property type="entry name" value="FtsX"/>
</dbReference>
<keyword evidence="7 11" id="KW-1133">Transmembrane helix</keyword>
<keyword evidence="4 10" id="KW-1003">Cell membrane</keyword>
<feature type="transmembrane region" description="Helical" evidence="11">
    <location>
        <begin position="165"/>
        <end position="185"/>
    </location>
</feature>
<evidence type="ECO:0000256" key="11">
    <source>
        <dbReference type="SAM" id="Phobius"/>
    </source>
</evidence>
<dbReference type="GO" id="GO:0051301">
    <property type="term" value="P:cell division"/>
    <property type="evidence" value="ECO:0007669"/>
    <property type="project" value="UniProtKB-KW"/>
</dbReference>
<proteinExistence type="inferred from homology"/>
<gene>
    <name evidence="14" type="ORF">ENS31_04830</name>
</gene>
<dbReference type="InterPro" id="IPR003838">
    <property type="entry name" value="ABC3_permease_C"/>
</dbReference>
<sequence>MSFVLKESFKLILRSKLNFFLNLISLTLCVILIVLSFYLVRASRFLQEYVQQNITLNVFIKDNFSSDSLNNFAVYLKKQPYVSKVEFISKEKAAEIFLKETGEDFRKILEYNPLPASFTLYINKEYTTTDSLKKVIGSIEKEEIVTEVVSKMEFLQKVISFSEKIKLYIFIITGFILLVSIYLVYSTVKLIMNSKYEELETMKLVGAKLSTIKLPIIINIIFIGILAGLLSILLFYSVITFFRVDWTLLINMTGFNLIIIISLLLLLGPFIGTIVTIIALRKISLRI</sequence>
<evidence type="ECO:0000256" key="8">
    <source>
        <dbReference type="ARBA" id="ARBA00023136"/>
    </source>
</evidence>
<organism evidence="14">
    <name type="scientific">Ignavibacterium album</name>
    <dbReference type="NCBI Taxonomy" id="591197"/>
    <lineage>
        <taxon>Bacteria</taxon>
        <taxon>Pseudomonadati</taxon>
        <taxon>Ignavibacteriota</taxon>
        <taxon>Ignavibacteria</taxon>
        <taxon>Ignavibacteriales</taxon>
        <taxon>Ignavibacteriaceae</taxon>
        <taxon>Ignavibacterium</taxon>
    </lineage>
</organism>
<keyword evidence="8 10" id="KW-0472">Membrane</keyword>
<reference evidence="14" key="1">
    <citation type="journal article" date="2020" name="mSystems">
        <title>Genome- and Community-Level Interaction Insights into Carbon Utilization and Element Cycling Functions of Hydrothermarchaeota in Hydrothermal Sediment.</title>
        <authorList>
            <person name="Zhou Z."/>
            <person name="Liu Y."/>
            <person name="Xu W."/>
            <person name="Pan J."/>
            <person name="Luo Z.H."/>
            <person name="Li M."/>
        </authorList>
    </citation>
    <scope>NUCLEOTIDE SEQUENCE [LARGE SCALE GENOMIC DNA]</scope>
    <source>
        <strain evidence="14">SpSt-479</strain>
    </source>
</reference>
<keyword evidence="5 10" id="KW-0132">Cell division</keyword>
<evidence type="ECO:0000256" key="9">
    <source>
        <dbReference type="ARBA" id="ARBA00023306"/>
    </source>
</evidence>
<dbReference type="PIRSF" id="PIRSF003097">
    <property type="entry name" value="FtsX"/>
    <property type="match status" value="1"/>
</dbReference>
<evidence type="ECO:0000256" key="4">
    <source>
        <dbReference type="ARBA" id="ARBA00022475"/>
    </source>
</evidence>
<dbReference type="Pfam" id="PF18075">
    <property type="entry name" value="FtsX_ECD"/>
    <property type="match status" value="1"/>
</dbReference>